<evidence type="ECO:0000256" key="2">
    <source>
        <dbReference type="ARBA" id="ARBA00010609"/>
    </source>
</evidence>
<keyword evidence="3" id="KW-0408">Iron</keyword>
<keyword evidence="14" id="KW-1185">Reference proteome</keyword>
<dbReference type="RefSeq" id="XP_022460383.1">
    <property type="nucleotide sequence ID" value="XM_022601103.1"/>
</dbReference>
<keyword evidence="3" id="KW-0410">Iron transport</keyword>
<gene>
    <name evidence="13" type="ORF">KUCA_T00004375001</name>
</gene>
<dbReference type="OrthoDB" id="2121828at2759"/>
<evidence type="ECO:0000256" key="1">
    <source>
        <dbReference type="ARBA" id="ARBA00001935"/>
    </source>
</evidence>
<dbReference type="GeneID" id="34521771"/>
<comment type="cofactor">
    <cofactor evidence="1">
        <name>Cu cation</name>
        <dbReference type="ChEBI" id="CHEBI:23378"/>
    </cofactor>
</comment>
<dbReference type="HOGENOM" id="CLU_006504_7_3_1"/>
<evidence type="ECO:0000313" key="13">
    <source>
        <dbReference type="EMBL" id="CDK28393.1"/>
    </source>
</evidence>
<protein>
    <submittedName>
        <fullName evidence="13">Uncharacterized protein</fullName>
    </submittedName>
</protein>
<name>W6MPY4_9ASCO</name>
<dbReference type="GO" id="GO:0004322">
    <property type="term" value="F:ferroxidase activity"/>
    <property type="evidence" value="ECO:0007669"/>
    <property type="project" value="TreeGrafter"/>
</dbReference>
<feature type="domain" description="Plastocyanin-like" evidence="10">
    <location>
        <begin position="155"/>
        <end position="300"/>
    </location>
</feature>
<dbReference type="InterPro" id="IPR001117">
    <property type="entry name" value="Cu-oxidase_2nd"/>
</dbReference>
<dbReference type="PROSITE" id="PS00080">
    <property type="entry name" value="MULTICOPPER_OXIDASE2"/>
    <property type="match status" value="1"/>
</dbReference>
<dbReference type="EMBL" id="HG793129">
    <property type="protein sequence ID" value="CDK28393.1"/>
    <property type="molecule type" value="Genomic_DNA"/>
</dbReference>
<dbReference type="STRING" id="1382522.W6MPY4"/>
<organism evidence="13 14">
    <name type="scientific">Kuraishia capsulata CBS 1993</name>
    <dbReference type="NCBI Taxonomy" id="1382522"/>
    <lineage>
        <taxon>Eukaryota</taxon>
        <taxon>Fungi</taxon>
        <taxon>Dikarya</taxon>
        <taxon>Ascomycota</taxon>
        <taxon>Saccharomycotina</taxon>
        <taxon>Pichiomycetes</taxon>
        <taxon>Pichiales</taxon>
        <taxon>Pichiaceae</taxon>
        <taxon>Kuraishia</taxon>
    </lineage>
</organism>
<dbReference type="InterPro" id="IPR044130">
    <property type="entry name" value="CuRO_2_Fet3-like"/>
</dbReference>
<keyword evidence="5 9" id="KW-0732">Signal</keyword>
<keyword evidence="4" id="KW-0479">Metal-binding</keyword>
<dbReference type="InterPro" id="IPR011707">
    <property type="entry name" value="Cu-oxidase-like_N"/>
</dbReference>
<dbReference type="InterPro" id="IPR045087">
    <property type="entry name" value="Cu-oxidase_fam"/>
</dbReference>
<dbReference type="CDD" id="cd13851">
    <property type="entry name" value="CuRO_1_Fet3p"/>
    <property type="match status" value="1"/>
</dbReference>
<evidence type="ECO:0000259" key="12">
    <source>
        <dbReference type="Pfam" id="PF07732"/>
    </source>
</evidence>
<feature type="chain" id="PRO_5004880380" evidence="9">
    <location>
        <begin position="19"/>
        <end position="621"/>
    </location>
</feature>
<dbReference type="PROSITE" id="PS00079">
    <property type="entry name" value="MULTICOPPER_OXIDASE1"/>
    <property type="match status" value="2"/>
</dbReference>
<dbReference type="Pfam" id="PF07731">
    <property type="entry name" value="Cu-oxidase_2"/>
    <property type="match status" value="1"/>
</dbReference>
<dbReference type="InterPro" id="IPR011706">
    <property type="entry name" value="Cu-oxidase_C"/>
</dbReference>
<evidence type="ECO:0000256" key="5">
    <source>
        <dbReference type="ARBA" id="ARBA00022729"/>
    </source>
</evidence>
<keyword evidence="8" id="KW-0472">Membrane</keyword>
<reference evidence="13" key="2">
    <citation type="submission" date="2014-02" db="EMBL/GenBank/DDBJ databases">
        <title>Complete DNA sequence of /Kuraishia capsulata/ illustrates novel genomic features among budding yeasts (/Saccharomycotina/).</title>
        <authorList>
            <person name="Morales L."/>
            <person name="Noel B."/>
            <person name="Porcel B."/>
            <person name="Marcet-Houben M."/>
            <person name="Hullo M-F."/>
            <person name="Sacerdot C."/>
            <person name="Tekaia F."/>
            <person name="Leh-Louis V."/>
            <person name="Despons L."/>
            <person name="Khanna V."/>
            <person name="Aury J-M."/>
            <person name="Barbe V."/>
            <person name="Couloux A."/>
            <person name="Labadie K."/>
            <person name="Pelletier E."/>
            <person name="Souciet J-L."/>
            <person name="Boekhout T."/>
            <person name="Gabaldon T."/>
            <person name="Wincker P."/>
            <person name="Dujon B."/>
        </authorList>
    </citation>
    <scope>NUCLEOTIDE SEQUENCE</scope>
    <source>
        <strain evidence="13">CBS 1993</strain>
    </source>
</reference>
<keyword evidence="3" id="KW-0813">Transport</keyword>
<keyword evidence="7" id="KW-0186">Copper</keyword>
<dbReference type="AlphaFoldDB" id="W6MPY4"/>
<sequence length="621" mass="70824">MLLANALLLVCLLVSVQAKTHTFNYAARWAWLNPDGVKYRPVITLNGTWPLPTIEVNKGDRVEFRLINELGNSTTSMHFHGLYQHSSNWYDGPVGFTQCPIMEGSSMLYNFTVDGQSGTYWYHSHTCAQYSDGLRGAFIIRDAENGVESLQYDEEKVITISDWYHDLSTVLTKRQLSKYNPTGGEPIPQNALMNDSKNVTFNVEPEKTYLLRFINMGIMVSQWVYLEDHEFEIVEVDGVLVDPAKTELLYLSVGQRCSVLLRTKKGKKNYALVQKMDEQMLDTVPDDLQTVSTNWVVYDENLPLPQRTDLDTWDLNFVNDVDLVPVDRMPLLPEPDMSIVVDMKMEMLGDGVVYALFNEKSYMAPKVPTLYTVLSSGKMATNEKIYGSNTNTFVLNYNETIEIVLNNFDDNKHPFHLHGHEFQILERSKPHDVPHPYHANHSRQFPEFPSRRDTLTVAANGHFVIRYKSDNPGVWAFHCHLDWHLEQGLSLTLVEAPLKIQQQLGSNLPKDQLDNCVNSNQFHAYGNAAGNVYDWYDLRGEKLQPEPLPLGFTIKGYIALVASALVALYGLYSIYGFGMDDVKKHGWEDSEVLVNLRRKVEDPVIQKELDQLISQTRGIEN</sequence>
<dbReference type="Gene3D" id="2.60.40.420">
    <property type="entry name" value="Cupredoxins - blue copper proteins"/>
    <property type="match status" value="3"/>
</dbReference>
<dbReference type="PANTHER" id="PTHR11709">
    <property type="entry name" value="MULTI-COPPER OXIDASE"/>
    <property type="match status" value="1"/>
</dbReference>
<dbReference type="InterPro" id="IPR033138">
    <property type="entry name" value="Cu_oxidase_CS"/>
</dbReference>
<dbReference type="GO" id="GO:0033573">
    <property type="term" value="C:high-affinity iron permease complex"/>
    <property type="evidence" value="ECO:0007669"/>
    <property type="project" value="TreeGrafter"/>
</dbReference>
<dbReference type="GO" id="GO:0005507">
    <property type="term" value="F:copper ion binding"/>
    <property type="evidence" value="ECO:0007669"/>
    <property type="project" value="InterPro"/>
</dbReference>
<keyword evidence="8" id="KW-0812">Transmembrane</keyword>
<evidence type="ECO:0000256" key="6">
    <source>
        <dbReference type="ARBA" id="ARBA00023002"/>
    </source>
</evidence>
<proteinExistence type="inferred from homology"/>
<dbReference type="FunFam" id="2.60.40.420:FF:000024">
    <property type="entry name" value="FET5p Multicopper oxidase"/>
    <property type="match status" value="1"/>
</dbReference>
<keyword evidence="8" id="KW-1133">Transmembrane helix</keyword>
<reference evidence="13" key="1">
    <citation type="submission" date="2013-12" db="EMBL/GenBank/DDBJ databases">
        <authorList>
            <person name="Genoscope - CEA"/>
        </authorList>
    </citation>
    <scope>NUCLEOTIDE SEQUENCE</scope>
    <source>
        <strain evidence="13">CBS 1993</strain>
    </source>
</reference>
<evidence type="ECO:0000256" key="3">
    <source>
        <dbReference type="ARBA" id="ARBA00022496"/>
    </source>
</evidence>
<dbReference type="Proteomes" id="UP000019384">
    <property type="component" value="Unassembled WGS sequence"/>
</dbReference>
<keyword evidence="3" id="KW-0406">Ion transport</keyword>
<dbReference type="GO" id="GO:0033215">
    <property type="term" value="P:reductive iron assimilation"/>
    <property type="evidence" value="ECO:0007669"/>
    <property type="project" value="TreeGrafter"/>
</dbReference>
<evidence type="ECO:0000259" key="10">
    <source>
        <dbReference type="Pfam" id="PF00394"/>
    </source>
</evidence>
<feature type="domain" description="Plastocyanin-like" evidence="12">
    <location>
        <begin position="28"/>
        <end position="144"/>
    </location>
</feature>
<comment type="similarity">
    <text evidence="2">Belongs to the multicopper oxidase family.</text>
</comment>
<evidence type="ECO:0000313" key="14">
    <source>
        <dbReference type="Proteomes" id="UP000019384"/>
    </source>
</evidence>
<feature type="transmembrane region" description="Helical" evidence="8">
    <location>
        <begin position="556"/>
        <end position="575"/>
    </location>
</feature>
<dbReference type="CDD" id="cd13877">
    <property type="entry name" value="CuRO_2_Fet3p_like"/>
    <property type="match status" value="1"/>
</dbReference>
<accession>W6MPY4</accession>
<evidence type="ECO:0000256" key="8">
    <source>
        <dbReference type="SAM" id="Phobius"/>
    </source>
</evidence>
<dbReference type="InterPro" id="IPR002355">
    <property type="entry name" value="Cu_oxidase_Cu_BS"/>
</dbReference>
<keyword evidence="6" id="KW-0560">Oxidoreductase</keyword>
<evidence type="ECO:0000256" key="4">
    <source>
        <dbReference type="ARBA" id="ARBA00022723"/>
    </source>
</evidence>
<dbReference type="CDD" id="cd13899">
    <property type="entry name" value="CuRO_3_Fet3p"/>
    <property type="match status" value="1"/>
</dbReference>
<dbReference type="SUPFAM" id="SSF49503">
    <property type="entry name" value="Cupredoxins"/>
    <property type="match status" value="3"/>
</dbReference>
<evidence type="ECO:0000256" key="7">
    <source>
        <dbReference type="ARBA" id="ARBA00023008"/>
    </source>
</evidence>
<dbReference type="GO" id="GO:0010106">
    <property type="term" value="P:cellular response to iron ion starvation"/>
    <property type="evidence" value="ECO:0007669"/>
    <property type="project" value="TreeGrafter"/>
</dbReference>
<dbReference type="Pfam" id="PF00394">
    <property type="entry name" value="Cu-oxidase"/>
    <property type="match status" value="1"/>
</dbReference>
<dbReference type="Pfam" id="PF07732">
    <property type="entry name" value="Cu-oxidase_3"/>
    <property type="match status" value="1"/>
</dbReference>
<dbReference type="InterPro" id="IPR008972">
    <property type="entry name" value="Cupredoxin"/>
</dbReference>
<dbReference type="PANTHER" id="PTHR11709:SF361">
    <property type="entry name" value="IRON TRANSPORT MULTICOPPER OXIDASE FET3"/>
    <property type="match status" value="1"/>
</dbReference>
<feature type="signal peptide" evidence="9">
    <location>
        <begin position="1"/>
        <end position="18"/>
    </location>
</feature>
<evidence type="ECO:0000259" key="11">
    <source>
        <dbReference type="Pfam" id="PF07731"/>
    </source>
</evidence>
<evidence type="ECO:0000256" key="9">
    <source>
        <dbReference type="SAM" id="SignalP"/>
    </source>
</evidence>
<feature type="domain" description="Plastocyanin-like" evidence="11">
    <location>
        <begin position="362"/>
        <end position="497"/>
    </location>
</feature>